<reference evidence="1" key="1">
    <citation type="journal article" date="2023" name="Science">
        <title>Genome structures resolve the early diversification of teleost fishes.</title>
        <authorList>
            <person name="Parey E."/>
            <person name="Louis A."/>
            <person name="Montfort J."/>
            <person name="Bouchez O."/>
            <person name="Roques C."/>
            <person name="Iampietro C."/>
            <person name="Lluch J."/>
            <person name="Castinel A."/>
            <person name="Donnadieu C."/>
            <person name="Desvignes T."/>
            <person name="Floi Bucao C."/>
            <person name="Jouanno E."/>
            <person name="Wen M."/>
            <person name="Mejri S."/>
            <person name="Dirks R."/>
            <person name="Jansen H."/>
            <person name="Henkel C."/>
            <person name="Chen W.J."/>
            <person name="Zahm M."/>
            <person name="Cabau C."/>
            <person name="Klopp C."/>
            <person name="Thompson A.W."/>
            <person name="Robinson-Rechavi M."/>
            <person name="Braasch I."/>
            <person name="Lecointre G."/>
            <person name="Bobe J."/>
            <person name="Postlethwait J.H."/>
            <person name="Berthelot C."/>
            <person name="Roest Crollius H."/>
            <person name="Guiguen Y."/>
        </authorList>
    </citation>
    <scope>NUCLEOTIDE SEQUENCE</scope>
    <source>
        <strain evidence="1">NC1722</strain>
    </source>
</reference>
<evidence type="ECO:0000313" key="2">
    <source>
        <dbReference type="Proteomes" id="UP001221898"/>
    </source>
</evidence>
<organism evidence="1 2">
    <name type="scientific">Aldrovandia affinis</name>
    <dbReference type="NCBI Taxonomy" id="143900"/>
    <lineage>
        <taxon>Eukaryota</taxon>
        <taxon>Metazoa</taxon>
        <taxon>Chordata</taxon>
        <taxon>Craniata</taxon>
        <taxon>Vertebrata</taxon>
        <taxon>Euteleostomi</taxon>
        <taxon>Actinopterygii</taxon>
        <taxon>Neopterygii</taxon>
        <taxon>Teleostei</taxon>
        <taxon>Notacanthiformes</taxon>
        <taxon>Halosauridae</taxon>
        <taxon>Aldrovandia</taxon>
    </lineage>
</organism>
<gene>
    <name evidence="1" type="ORF">AAFF_G00295260</name>
</gene>
<dbReference type="Proteomes" id="UP001221898">
    <property type="component" value="Unassembled WGS sequence"/>
</dbReference>
<sequence>MIILTMCLSGSRRSSLQEQCLLKVSEEIIRLSAFESECSRKDHEISVLQGKLTEVTNQLRLTNNDDIVKVQAELILRLGEEIQRLHRVEEEAQGKSQLIAELREEMQRMEQPSLQWERTVGVFTQQDRQSSHSEMELEAPQKMCPETELENRAQAEHTRERDECETMNKTLIKELEEIKHDYMISTVNPVSIQIWVINEMRLTWRES</sequence>
<dbReference type="AlphaFoldDB" id="A0AAD7W1B6"/>
<dbReference type="PANTHER" id="PTHR18853:SF9">
    <property type="entry name" value="COILED-COIL DOMAIN-CONTAINING PROTEIN 27"/>
    <property type="match status" value="1"/>
</dbReference>
<keyword evidence="2" id="KW-1185">Reference proteome</keyword>
<dbReference type="PANTHER" id="PTHR18853">
    <property type="entry name" value="FORKHEAD-ASSOCIATED DOMAIN-CONTAINING PROTEIN 1-RELATED"/>
    <property type="match status" value="1"/>
</dbReference>
<evidence type="ECO:0000313" key="1">
    <source>
        <dbReference type="EMBL" id="KAJ8372063.1"/>
    </source>
</evidence>
<protein>
    <submittedName>
        <fullName evidence="1">Uncharacterized protein</fullName>
    </submittedName>
</protein>
<proteinExistence type="predicted"/>
<dbReference type="InterPro" id="IPR052642">
    <property type="entry name" value="CC-FHA_domain"/>
</dbReference>
<dbReference type="EMBL" id="JAINUG010000418">
    <property type="protein sequence ID" value="KAJ8372063.1"/>
    <property type="molecule type" value="Genomic_DNA"/>
</dbReference>
<name>A0AAD7W1B6_9TELE</name>
<accession>A0AAD7W1B6</accession>
<comment type="caution">
    <text evidence="1">The sequence shown here is derived from an EMBL/GenBank/DDBJ whole genome shotgun (WGS) entry which is preliminary data.</text>
</comment>